<name>A0ABS3WTB8_9ACTN</name>
<sequence length="153" mass="17159">MRGMDLRSELLPPPVTQQQLDEMCDEIERISDLIARGGPAEEAVAAFNKKTGHEYTMLDFAEYYGWRDLEDFAREAARPPWPKVPDITRGELVEIVCRILGTGSEADYYLRVFEVNVPHPRAADLIFHPPAGLQDASAETITDAALSYRAIPL</sequence>
<reference evidence="1 2" key="1">
    <citation type="submission" date="2021-02" db="EMBL/GenBank/DDBJ databases">
        <title>Streptomyces spirodelae sp. nov., isolated from duckweed.</title>
        <authorList>
            <person name="Saimee Y."/>
            <person name="Duangmal K."/>
        </authorList>
    </citation>
    <scope>NUCLEOTIDE SEQUENCE [LARGE SCALE GENOMIC DNA]</scope>
    <source>
        <strain evidence="1 2">DW4-2</strain>
    </source>
</reference>
<evidence type="ECO:0000313" key="1">
    <source>
        <dbReference type="EMBL" id="MBO8186376.1"/>
    </source>
</evidence>
<protein>
    <submittedName>
        <fullName evidence="1">Uncharacterized protein</fullName>
    </submittedName>
</protein>
<evidence type="ECO:0000313" key="2">
    <source>
        <dbReference type="Proteomes" id="UP001518976"/>
    </source>
</evidence>
<comment type="caution">
    <text evidence="1">The sequence shown here is derived from an EMBL/GenBank/DDBJ whole genome shotgun (WGS) entry which is preliminary data.</text>
</comment>
<dbReference type="Gene3D" id="1.10.1200.20">
    <property type="entry name" value="Colicin E immunity protein"/>
    <property type="match status" value="1"/>
</dbReference>
<gene>
    <name evidence="1" type="ORF">JW592_13005</name>
</gene>
<dbReference type="SUPFAM" id="SSF47345">
    <property type="entry name" value="Colicin E immunity proteins"/>
    <property type="match status" value="1"/>
</dbReference>
<dbReference type="Proteomes" id="UP001518976">
    <property type="component" value="Unassembled WGS sequence"/>
</dbReference>
<proteinExistence type="predicted"/>
<dbReference type="InterPro" id="IPR035900">
    <property type="entry name" value="Colicin_E_sf"/>
</dbReference>
<accession>A0ABS3WTB8</accession>
<dbReference type="EMBL" id="JAFFZN010000010">
    <property type="protein sequence ID" value="MBO8186376.1"/>
    <property type="molecule type" value="Genomic_DNA"/>
</dbReference>
<organism evidence="1 2">
    <name type="scientific">Streptomyces spirodelae</name>
    <dbReference type="NCBI Taxonomy" id="2812904"/>
    <lineage>
        <taxon>Bacteria</taxon>
        <taxon>Bacillati</taxon>
        <taxon>Actinomycetota</taxon>
        <taxon>Actinomycetes</taxon>
        <taxon>Kitasatosporales</taxon>
        <taxon>Streptomycetaceae</taxon>
        <taxon>Streptomyces</taxon>
    </lineage>
</organism>
<keyword evidence="2" id="KW-1185">Reference proteome</keyword>